<dbReference type="Gene3D" id="1.20.1050.10">
    <property type="match status" value="1"/>
</dbReference>
<dbReference type="Pfam" id="PF13417">
    <property type="entry name" value="GST_N_3"/>
    <property type="match status" value="1"/>
</dbReference>
<dbReference type="SFLD" id="SFLDS00019">
    <property type="entry name" value="Glutathione_Transferase_(cytos"/>
    <property type="match status" value="1"/>
</dbReference>
<evidence type="ECO:0000259" key="1">
    <source>
        <dbReference type="PROSITE" id="PS50404"/>
    </source>
</evidence>
<keyword evidence="4" id="KW-1185">Reference proteome</keyword>
<evidence type="ECO:0000313" key="4">
    <source>
        <dbReference type="Proteomes" id="UP000501090"/>
    </source>
</evidence>
<dbReference type="GO" id="GO:0005737">
    <property type="term" value="C:cytoplasm"/>
    <property type="evidence" value="ECO:0007669"/>
    <property type="project" value="TreeGrafter"/>
</dbReference>
<dbReference type="PROSITE" id="PS50405">
    <property type="entry name" value="GST_CTER"/>
    <property type="match status" value="1"/>
</dbReference>
<feature type="domain" description="GST N-terminal" evidence="1">
    <location>
        <begin position="1"/>
        <end position="79"/>
    </location>
</feature>
<proteinExistence type="predicted"/>
<protein>
    <submittedName>
        <fullName evidence="3">Glutathione S-transferase</fullName>
    </submittedName>
</protein>
<dbReference type="InterPro" id="IPR010987">
    <property type="entry name" value="Glutathione-S-Trfase_C-like"/>
</dbReference>
<dbReference type="SUPFAM" id="SSF52833">
    <property type="entry name" value="Thioredoxin-like"/>
    <property type="match status" value="1"/>
</dbReference>
<dbReference type="Pfam" id="PF14497">
    <property type="entry name" value="GST_C_3"/>
    <property type="match status" value="1"/>
</dbReference>
<dbReference type="AlphaFoldDB" id="A0A6M9PJV0"/>
<gene>
    <name evidence="3" type="ORF">DN92_03660</name>
</gene>
<evidence type="ECO:0000313" key="3">
    <source>
        <dbReference type="EMBL" id="QKM60212.1"/>
    </source>
</evidence>
<dbReference type="InterPro" id="IPR050983">
    <property type="entry name" value="GST_Omega/HSP26"/>
</dbReference>
<reference evidence="3 4" key="1">
    <citation type="submission" date="2018-04" db="EMBL/GenBank/DDBJ databases">
        <title>Polynucleobacter sp. UK-Long2-W17 genome.</title>
        <authorList>
            <person name="Hahn M.W."/>
        </authorList>
    </citation>
    <scope>NUCLEOTIDE SEQUENCE [LARGE SCALE GENOMIC DNA]</scope>
    <source>
        <strain evidence="3 4">UK-Long2-W17</strain>
    </source>
</reference>
<dbReference type="InterPro" id="IPR036249">
    <property type="entry name" value="Thioredoxin-like_sf"/>
</dbReference>
<name>A0A6M9PJV0_9BURK</name>
<dbReference type="Proteomes" id="UP000501090">
    <property type="component" value="Chromosome"/>
</dbReference>
<dbReference type="PROSITE" id="PS51354">
    <property type="entry name" value="GLUTAREDOXIN_2"/>
    <property type="match status" value="1"/>
</dbReference>
<dbReference type="InterPro" id="IPR004046">
    <property type="entry name" value="GST_C"/>
</dbReference>
<dbReference type="CDD" id="cd03196">
    <property type="entry name" value="GST_C_5"/>
    <property type="match status" value="1"/>
</dbReference>
<dbReference type="PANTHER" id="PTHR43968:SF6">
    <property type="entry name" value="GLUTATHIONE S-TRANSFERASE OMEGA"/>
    <property type="match status" value="1"/>
</dbReference>
<dbReference type="Gene3D" id="3.40.30.10">
    <property type="entry name" value="Glutaredoxin"/>
    <property type="match status" value="1"/>
</dbReference>
<sequence length="207" mass="24267">MMPILYSYRRCPYAMRARMALKYAGIELEHREIELRNKPQSMLLVSPKGTVPVLCVDGLILDQSLDIMRWALQQSDPDHWGKVDELIAQAWIEKNDGPFKVLLDQYKYPNRYSEQSPEFNPELVLHAAIELMLQPMESALQTGQYLMGNKLTWIDIAIFPFIRQFSMVNPQQFEGLPFSLVKQWLNHHIESELFHSVMHKHPSWIDE</sequence>
<dbReference type="InterPro" id="IPR036282">
    <property type="entry name" value="Glutathione-S-Trfase_C_sf"/>
</dbReference>
<accession>A0A6M9PJV0</accession>
<dbReference type="PANTHER" id="PTHR43968">
    <property type="match status" value="1"/>
</dbReference>
<evidence type="ECO:0000259" key="2">
    <source>
        <dbReference type="PROSITE" id="PS50405"/>
    </source>
</evidence>
<dbReference type="PROSITE" id="PS50404">
    <property type="entry name" value="GST_NTER"/>
    <property type="match status" value="1"/>
</dbReference>
<dbReference type="EMBL" id="CP028940">
    <property type="protein sequence ID" value="QKM60212.1"/>
    <property type="molecule type" value="Genomic_DNA"/>
</dbReference>
<dbReference type="RefSeq" id="WP_173959981.1">
    <property type="nucleotide sequence ID" value="NZ_CBCSCC010000003.1"/>
</dbReference>
<dbReference type="KEGG" id="pard:DN92_03660"/>
<dbReference type="SUPFAM" id="SSF47616">
    <property type="entry name" value="GST C-terminal domain-like"/>
    <property type="match status" value="1"/>
</dbReference>
<dbReference type="InterPro" id="IPR004045">
    <property type="entry name" value="Glutathione_S-Trfase_N"/>
</dbReference>
<feature type="domain" description="GST C-terminal" evidence="2">
    <location>
        <begin position="76"/>
        <end position="207"/>
    </location>
</feature>
<dbReference type="InterPro" id="IPR040079">
    <property type="entry name" value="Glutathione_S-Trfase"/>
</dbReference>
<organism evidence="3 4">
    <name type="scientific">Polynucleobacter arcticus</name>
    <dbReference type="NCBI Taxonomy" id="1743165"/>
    <lineage>
        <taxon>Bacteria</taxon>
        <taxon>Pseudomonadati</taxon>
        <taxon>Pseudomonadota</taxon>
        <taxon>Betaproteobacteria</taxon>
        <taxon>Burkholderiales</taxon>
        <taxon>Burkholderiaceae</taxon>
        <taxon>Polynucleobacter</taxon>
    </lineage>
</organism>